<keyword evidence="6 12" id="KW-1133">Transmembrane helix</keyword>
<evidence type="ECO:0000256" key="3">
    <source>
        <dbReference type="ARBA" id="ARBA00022448"/>
    </source>
</evidence>
<feature type="transmembrane region" description="Helical" evidence="12">
    <location>
        <begin position="341"/>
        <end position="363"/>
    </location>
</feature>
<proteinExistence type="inferred from homology"/>
<comment type="similarity">
    <text evidence="2 10">Belongs to the major facilitator superfamily. Sugar transporter (TC 2.A.1.1) family.</text>
</comment>
<evidence type="ECO:0000256" key="2">
    <source>
        <dbReference type="ARBA" id="ARBA00010992"/>
    </source>
</evidence>
<dbReference type="PROSITE" id="PS00217">
    <property type="entry name" value="SUGAR_TRANSPORT_2"/>
    <property type="match status" value="1"/>
</dbReference>
<dbReference type="InterPro" id="IPR005828">
    <property type="entry name" value="MFS_sugar_transport-like"/>
</dbReference>
<dbReference type="InterPro" id="IPR005829">
    <property type="entry name" value="Sugar_transporter_CS"/>
</dbReference>
<dbReference type="AlphaFoldDB" id="A0A316W5W9"/>
<evidence type="ECO:0000256" key="8">
    <source>
        <dbReference type="ARBA" id="ARBA00043213"/>
    </source>
</evidence>
<dbReference type="InParanoid" id="A0A316W5W9"/>
<feature type="region of interest" description="Disordered" evidence="11">
    <location>
        <begin position="503"/>
        <end position="551"/>
    </location>
</feature>
<feature type="transmembrane region" description="Helical" evidence="12">
    <location>
        <begin position="185"/>
        <end position="203"/>
    </location>
</feature>
<dbReference type="Pfam" id="PF00083">
    <property type="entry name" value="Sugar_tr"/>
    <property type="match status" value="1"/>
</dbReference>
<feature type="transmembrane region" description="Helical" evidence="12">
    <location>
        <begin position="383"/>
        <end position="405"/>
    </location>
</feature>
<feature type="transmembrane region" description="Helical" evidence="12">
    <location>
        <begin position="147"/>
        <end position="165"/>
    </location>
</feature>
<protein>
    <recommendedName>
        <fullName evidence="8">Quinate transporter</fullName>
    </recommendedName>
</protein>
<dbReference type="NCBIfam" id="TIGR00879">
    <property type="entry name" value="SP"/>
    <property type="match status" value="1"/>
</dbReference>
<accession>A0A316W5W9</accession>
<feature type="transmembrane region" description="Helical" evidence="12">
    <location>
        <begin position="446"/>
        <end position="467"/>
    </location>
</feature>
<evidence type="ECO:0000256" key="4">
    <source>
        <dbReference type="ARBA" id="ARBA00022692"/>
    </source>
</evidence>
<dbReference type="OrthoDB" id="508119at2759"/>
<feature type="transmembrane region" description="Helical" evidence="12">
    <location>
        <begin position="272"/>
        <end position="292"/>
    </location>
</feature>
<feature type="domain" description="Major facilitator superfamily (MFS) profile" evidence="13">
    <location>
        <begin position="17"/>
        <end position="471"/>
    </location>
</feature>
<evidence type="ECO:0000313" key="14">
    <source>
        <dbReference type="EMBL" id="PWN45277.1"/>
    </source>
</evidence>
<name>A0A316W5W9_9BASI</name>
<dbReference type="PRINTS" id="PR00171">
    <property type="entry name" value="SUGRTRNSPORT"/>
</dbReference>
<evidence type="ECO:0000256" key="9">
    <source>
        <dbReference type="ARBA" id="ARBA00049119"/>
    </source>
</evidence>
<evidence type="ECO:0000256" key="6">
    <source>
        <dbReference type="ARBA" id="ARBA00022989"/>
    </source>
</evidence>
<dbReference type="PANTHER" id="PTHR48022:SF34">
    <property type="entry name" value="MAJOR FACILITATOR SUPERFAMILY (MFS) PROFILE DOMAIN-CONTAINING PROTEIN-RELATED"/>
    <property type="match status" value="1"/>
</dbReference>
<feature type="transmembrane region" description="Helical" evidence="12">
    <location>
        <begin position="116"/>
        <end position="135"/>
    </location>
</feature>
<evidence type="ECO:0000256" key="12">
    <source>
        <dbReference type="SAM" id="Phobius"/>
    </source>
</evidence>
<reference evidence="14 15" key="1">
    <citation type="journal article" date="2018" name="Mol. Biol. Evol.">
        <title>Broad Genomic Sampling Reveals a Smut Pathogenic Ancestry of the Fungal Clade Ustilaginomycotina.</title>
        <authorList>
            <person name="Kijpornyongpan T."/>
            <person name="Mondo S.J."/>
            <person name="Barry K."/>
            <person name="Sandor L."/>
            <person name="Lee J."/>
            <person name="Lipzen A."/>
            <person name="Pangilinan J."/>
            <person name="LaButti K."/>
            <person name="Hainaut M."/>
            <person name="Henrissat B."/>
            <person name="Grigoriev I.V."/>
            <person name="Spatafora J.W."/>
            <person name="Aime M.C."/>
        </authorList>
    </citation>
    <scope>NUCLEOTIDE SEQUENCE [LARGE SCALE GENOMIC DNA]</scope>
    <source>
        <strain evidence="14 15">MCA 4658</strain>
    </source>
</reference>
<evidence type="ECO:0000256" key="11">
    <source>
        <dbReference type="SAM" id="MobiDB-lite"/>
    </source>
</evidence>
<dbReference type="InterPro" id="IPR020846">
    <property type="entry name" value="MFS_dom"/>
</dbReference>
<dbReference type="GeneID" id="37032838"/>
<evidence type="ECO:0000259" key="13">
    <source>
        <dbReference type="PROSITE" id="PS50850"/>
    </source>
</evidence>
<comment type="subcellular location">
    <subcellularLocation>
        <location evidence="1">Membrane</location>
        <topology evidence="1">Multi-pass membrane protein</topology>
    </subcellularLocation>
</comment>
<keyword evidence="5" id="KW-0672">Quinate metabolism</keyword>
<evidence type="ECO:0000313" key="15">
    <source>
        <dbReference type="Proteomes" id="UP000245783"/>
    </source>
</evidence>
<dbReference type="Proteomes" id="UP000245783">
    <property type="component" value="Unassembled WGS sequence"/>
</dbReference>
<dbReference type="RefSeq" id="XP_025372437.1">
    <property type="nucleotide sequence ID" value="XM_025510968.1"/>
</dbReference>
<feature type="transmembrane region" description="Helical" evidence="12">
    <location>
        <begin position="417"/>
        <end position="434"/>
    </location>
</feature>
<keyword evidence="7 12" id="KW-0472">Membrane</keyword>
<gene>
    <name evidence="14" type="ORF">IE81DRAFT_210847</name>
</gene>
<dbReference type="EMBL" id="KZ819356">
    <property type="protein sequence ID" value="PWN45277.1"/>
    <property type="molecule type" value="Genomic_DNA"/>
</dbReference>
<organism evidence="14 15">
    <name type="scientific">Ceraceosorus guamensis</name>
    <dbReference type="NCBI Taxonomy" id="1522189"/>
    <lineage>
        <taxon>Eukaryota</taxon>
        <taxon>Fungi</taxon>
        <taxon>Dikarya</taxon>
        <taxon>Basidiomycota</taxon>
        <taxon>Ustilaginomycotina</taxon>
        <taxon>Exobasidiomycetes</taxon>
        <taxon>Ceraceosorales</taxon>
        <taxon>Ceraceosoraceae</taxon>
        <taxon>Ceraceosorus</taxon>
    </lineage>
</organism>
<evidence type="ECO:0000256" key="1">
    <source>
        <dbReference type="ARBA" id="ARBA00004141"/>
    </source>
</evidence>
<dbReference type="PANTHER" id="PTHR48022">
    <property type="entry name" value="PLASTIDIC GLUCOSE TRANSPORTER 4"/>
    <property type="match status" value="1"/>
</dbReference>
<keyword evidence="3 10" id="KW-0813">Transport</keyword>
<evidence type="ECO:0000256" key="7">
    <source>
        <dbReference type="ARBA" id="ARBA00023136"/>
    </source>
</evidence>
<dbReference type="InterPro" id="IPR003663">
    <property type="entry name" value="Sugar/inositol_transpt"/>
</dbReference>
<feature type="transmembrane region" description="Helical" evidence="12">
    <location>
        <begin position="61"/>
        <end position="78"/>
    </location>
</feature>
<feature type="transmembrane region" description="Helical" evidence="12">
    <location>
        <begin position="12"/>
        <end position="41"/>
    </location>
</feature>
<dbReference type="GO" id="GO:0016020">
    <property type="term" value="C:membrane"/>
    <property type="evidence" value="ECO:0007669"/>
    <property type="project" value="UniProtKB-SubCell"/>
</dbReference>
<evidence type="ECO:0000256" key="5">
    <source>
        <dbReference type="ARBA" id="ARBA00022911"/>
    </source>
</evidence>
<dbReference type="InterPro" id="IPR050360">
    <property type="entry name" value="MFS_Sugar_Transporters"/>
</dbReference>
<dbReference type="PROSITE" id="PS50850">
    <property type="entry name" value="MFS"/>
    <property type="match status" value="1"/>
</dbReference>
<dbReference type="Gene3D" id="1.20.1250.20">
    <property type="entry name" value="MFS general substrate transporter like domains"/>
    <property type="match status" value="1"/>
</dbReference>
<dbReference type="SUPFAM" id="SSF103473">
    <property type="entry name" value="MFS general substrate transporter"/>
    <property type="match status" value="1"/>
</dbReference>
<feature type="transmembrane region" description="Helical" evidence="12">
    <location>
        <begin position="312"/>
        <end position="334"/>
    </location>
</feature>
<dbReference type="STRING" id="1522189.A0A316W5W9"/>
<dbReference type="GO" id="GO:0005351">
    <property type="term" value="F:carbohydrate:proton symporter activity"/>
    <property type="evidence" value="ECO:0007669"/>
    <property type="project" value="TreeGrafter"/>
</dbReference>
<dbReference type="FunFam" id="1.20.1250.20:FF:000026">
    <property type="entry name" value="MFS quinate transporter QutD"/>
    <property type="match status" value="1"/>
</dbReference>
<dbReference type="InterPro" id="IPR036259">
    <property type="entry name" value="MFS_trans_sf"/>
</dbReference>
<comment type="catalytic activity">
    <reaction evidence="9">
        <text>myo-inositol(out) + H(+)(out) = myo-inositol(in) + H(+)(in)</text>
        <dbReference type="Rhea" id="RHEA:60364"/>
        <dbReference type="ChEBI" id="CHEBI:15378"/>
        <dbReference type="ChEBI" id="CHEBI:17268"/>
    </reaction>
</comment>
<keyword evidence="15" id="KW-1185">Reference proteome</keyword>
<sequence>MKIEYPPEINNLRTWGLATVAAFASGMIGYDSAFVGGTLALPAFLREFGTLDKDTSSNLVSTYQAGAFFGAFAAYPTGVYLGRKWGLFAASLIFTVGSIIMTIASNNTGLGPIYGGRAIAGLAIGMASNLAPTYLSEIAPTAIRGRLIGMWEVGWQVGAIIGFWINYGVKQHQPDTSDSQWRIPYGFQLVPGALLLFGTLTMIESPRWLLTRGREEEAVRNLEKIRKLPASDPYLVDELALCRESIRAEREVVGASFWGPIRYTFGQSKLRYRMLIASSLFAFQNGTGINAINYYSPTVFRALGLTGTSTALLTTGVFGIIKGLGSVIWILWLIEQLGRRKILMGGAFGGSICMFWIAIYIAVSKVGTPGHTSGELSAGGRSALAAFYLWTLFYGSTWNGTPWCYSAEMFPTASRSVGMTIAAASNWLYNFAISKATPAAFAWSNYGFFLIFACLMVVSIPYVFFVLPETRQVPLERMDDLFATRPVWRAGEIILNDIAQSEKPSDNLPRAHPDTLERSGNNRDDGVSTPERKDEGSQKGLDVETGDARNY</sequence>
<evidence type="ECO:0000256" key="10">
    <source>
        <dbReference type="RuleBase" id="RU003346"/>
    </source>
</evidence>
<feature type="transmembrane region" description="Helical" evidence="12">
    <location>
        <begin position="85"/>
        <end position="104"/>
    </location>
</feature>
<feature type="compositionally biased region" description="Basic and acidic residues" evidence="11">
    <location>
        <begin position="503"/>
        <end position="537"/>
    </location>
</feature>
<keyword evidence="4 12" id="KW-0812">Transmembrane</keyword>
<dbReference type="PROSITE" id="PS00216">
    <property type="entry name" value="SUGAR_TRANSPORT_1"/>
    <property type="match status" value="1"/>
</dbReference>